<evidence type="ECO:0000313" key="2">
    <source>
        <dbReference type="EMBL" id="QAZ66152.1"/>
    </source>
</evidence>
<dbReference type="EMBL" id="CP026538">
    <property type="protein sequence ID" value="QAZ66152.1"/>
    <property type="molecule type" value="Genomic_DNA"/>
</dbReference>
<dbReference type="OrthoDB" id="15218at2"/>
<proteinExistence type="predicted"/>
<dbReference type="Proteomes" id="UP000293296">
    <property type="component" value="Chromosome"/>
</dbReference>
<accession>A0A4V0YQF8</accession>
<gene>
    <name evidence="2" type="ORF">C3Y92_02410</name>
</gene>
<dbReference type="PANTHER" id="PTHR43221">
    <property type="entry name" value="PROTEASE HTPX"/>
    <property type="match status" value="1"/>
</dbReference>
<feature type="transmembrane region" description="Helical" evidence="1">
    <location>
        <begin position="30"/>
        <end position="48"/>
    </location>
</feature>
<dbReference type="InterPro" id="IPR050083">
    <property type="entry name" value="HtpX_protease"/>
</dbReference>
<organism evidence="2 3">
    <name type="scientific">Solidesulfovibrio carbinolicus</name>
    <dbReference type="NCBI Taxonomy" id="296842"/>
    <lineage>
        <taxon>Bacteria</taxon>
        <taxon>Pseudomonadati</taxon>
        <taxon>Thermodesulfobacteriota</taxon>
        <taxon>Desulfovibrionia</taxon>
        <taxon>Desulfovibrionales</taxon>
        <taxon>Desulfovibrionaceae</taxon>
        <taxon>Solidesulfovibrio</taxon>
    </lineage>
</organism>
<keyword evidence="3" id="KW-1185">Reference proteome</keyword>
<name>A0A4V0YQF8_9BACT</name>
<dbReference type="RefSeq" id="WP_129349166.1">
    <property type="nucleotide sequence ID" value="NZ_CP026538.1"/>
</dbReference>
<dbReference type="AlphaFoldDB" id="A0A4V0YQF8"/>
<keyword evidence="1" id="KW-0812">Transmembrane</keyword>
<keyword evidence="1" id="KW-0472">Membrane</keyword>
<dbReference type="PANTHER" id="PTHR43221:SF1">
    <property type="entry name" value="PROTEASE HTPX"/>
    <property type="match status" value="1"/>
</dbReference>
<evidence type="ECO:0008006" key="4">
    <source>
        <dbReference type="Google" id="ProtNLM"/>
    </source>
</evidence>
<evidence type="ECO:0000256" key="1">
    <source>
        <dbReference type="SAM" id="Phobius"/>
    </source>
</evidence>
<evidence type="ECO:0000313" key="3">
    <source>
        <dbReference type="Proteomes" id="UP000293296"/>
    </source>
</evidence>
<protein>
    <recommendedName>
        <fullName evidence="4">Protease HtpX</fullName>
    </recommendedName>
</protein>
<sequence length="106" mass="11686">MTSRFKTVLLLGLLTGLILLIEQMVGGKEGLFIAIALVLAMNVGSYWFSDRIVLSMYNAQGVAPHDAPVHLFIVNPFSASRFDSLFNTHPSLKERIGRLEGVARLL</sequence>
<reference evidence="2 3" key="1">
    <citation type="submission" date="2018-02" db="EMBL/GenBank/DDBJ databases">
        <title>Genome sequence of Desulfovibrio carbinolicus DSM 3852.</title>
        <authorList>
            <person name="Wilbanks E."/>
            <person name="Skennerton C.T."/>
            <person name="Orphan V.J."/>
        </authorList>
    </citation>
    <scope>NUCLEOTIDE SEQUENCE [LARGE SCALE GENOMIC DNA]</scope>
    <source>
        <strain evidence="2 3">DSM 3852</strain>
    </source>
</reference>
<dbReference type="KEGG" id="dcb:C3Y92_02410"/>
<keyword evidence="1" id="KW-1133">Transmembrane helix</keyword>